<dbReference type="PROSITE" id="PS51257">
    <property type="entry name" value="PROKAR_LIPOPROTEIN"/>
    <property type="match status" value="1"/>
</dbReference>
<reference evidence="2" key="1">
    <citation type="submission" date="2017-02" db="EMBL/GenBank/DDBJ databases">
        <authorList>
            <person name="Varghese N."/>
            <person name="Submissions S."/>
        </authorList>
    </citation>
    <scope>NUCLEOTIDE SEQUENCE [LARGE SCALE GENOMIC DNA]</scope>
    <source>
        <strain evidence="2">DSM 24967</strain>
    </source>
</reference>
<accession>A0A1T5DAB2</accession>
<organism evidence="1 2">
    <name type="scientific">Parabacteroides chartae</name>
    <dbReference type="NCBI Taxonomy" id="1037355"/>
    <lineage>
        <taxon>Bacteria</taxon>
        <taxon>Pseudomonadati</taxon>
        <taxon>Bacteroidota</taxon>
        <taxon>Bacteroidia</taxon>
        <taxon>Bacteroidales</taxon>
        <taxon>Tannerellaceae</taxon>
        <taxon>Parabacteroides</taxon>
    </lineage>
</organism>
<dbReference type="RefSeq" id="WP_079683807.1">
    <property type="nucleotide sequence ID" value="NZ_FUYQ01000017.1"/>
</dbReference>
<evidence type="ECO:0008006" key="3">
    <source>
        <dbReference type="Google" id="ProtNLM"/>
    </source>
</evidence>
<sequence length="274" mass="31017">MKKLIAGLFIASLTMSCGNTGEEAKARLAKAQSMYENNELFAAKNEIDSIRTLYPKEFDVLKQTLSLMRLVEIKENERTIAYCDSLLPIKTAELIAINKDFVFEKDSLYEEVGNYIWKQQTIEKNINRCYIRSGVNEKGEMYLASVYFGNTPINHTSIKVSIKDGSYAETASIPFDGGLNYRFKDLGNTTEVVTYKAEKGEDAVKFIASNEKERIKVEYTGGKPFTIYLADGDKKAITSTYAFAIVLSDINRMNKEKQKSEQRLAYLKQKTATN</sequence>
<dbReference type="Proteomes" id="UP000190852">
    <property type="component" value="Unassembled WGS sequence"/>
</dbReference>
<gene>
    <name evidence="1" type="ORF">SAMN05660349_02347</name>
</gene>
<proteinExistence type="predicted"/>
<dbReference type="AlphaFoldDB" id="A0A1T5DAB2"/>
<evidence type="ECO:0000313" key="1">
    <source>
        <dbReference type="EMBL" id="SKB68546.1"/>
    </source>
</evidence>
<keyword evidence="2" id="KW-1185">Reference proteome</keyword>
<evidence type="ECO:0000313" key="2">
    <source>
        <dbReference type="Proteomes" id="UP000190852"/>
    </source>
</evidence>
<dbReference type="EMBL" id="FUYQ01000017">
    <property type="protein sequence ID" value="SKB68546.1"/>
    <property type="molecule type" value="Genomic_DNA"/>
</dbReference>
<protein>
    <recommendedName>
        <fullName evidence="3">Lipoprotein</fullName>
    </recommendedName>
</protein>
<name>A0A1T5DAB2_9BACT</name>